<reference evidence="2" key="1">
    <citation type="journal article" date="2018" name="DNA Res.">
        <title>Multiple hybrid de novo genome assembly of finger millet, an orphan allotetraploid crop.</title>
        <authorList>
            <person name="Hatakeyama M."/>
            <person name="Aluri S."/>
            <person name="Balachadran M.T."/>
            <person name="Sivarajan S.R."/>
            <person name="Patrignani A."/>
            <person name="Gruter S."/>
            <person name="Poveda L."/>
            <person name="Shimizu-Inatsugi R."/>
            <person name="Baeten J."/>
            <person name="Francoijs K.J."/>
            <person name="Nataraja K.N."/>
            <person name="Reddy Y.A.N."/>
            <person name="Phadnis S."/>
            <person name="Ravikumar R.L."/>
            <person name="Schlapbach R."/>
            <person name="Sreeman S.M."/>
            <person name="Shimizu K.K."/>
        </authorList>
    </citation>
    <scope>NUCLEOTIDE SEQUENCE</scope>
</reference>
<reference evidence="2" key="2">
    <citation type="submission" date="2021-12" db="EMBL/GenBank/DDBJ databases">
        <title>Resequencing data analysis of finger millet.</title>
        <authorList>
            <person name="Hatakeyama M."/>
            <person name="Aluri S."/>
            <person name="Balachadran M.T."/>
            <person name="Sivarajan S.R."/>
            <person name="Poveda L."/>
            <person name="Shimizu-Inatsugi R."/>
            <person name="Schlapbach R."/>
            <person name="Sreeman S.M."/>
            <person name="Shimizu K.K."/>
        </authorList>
    </citation>
    <scope>NUCLEOTIDE SEQUENCE</scope>
</reference>
<feature type="compositionally biased region" description="Basic and acidic residues" evidence="1">
    <location>
        <begin position="1"/>
        <end position="13"/>
    </location>
</feature>
<feature type="region of interest" description="Disordered" evidence="1">
    <location>
        <begin position="38"/>
        <end position="57"/>
    </location>
</feature>
<evidence type="ECO:0000313" key="2">
    <source>
        <dbReference type="EMBL" id="GJN25211.1"/>
    </source>
</evidence>
<dbReference type="AlphaFoldDB" id="A0AAV5ERL3"/>
<name>A0AAV5ERL3_ELECO</name>
<dbReference type="Proteomes" id="UP001054889">
    <property type="component" value="Unassembled WGS sequence"/>
</dbReference>
<dbReference type="PANTHER" id="PTHR47851">
    <property type="entry name" value="OS06G0588700 PROTEIN-RELATED"/>
    <property type="match status" value="1"/>
</dbReference>
<feature type="region of interest" description="Disordered" evidence="1">
    <location>
        <begin position="1"/>
        <end position="27"/>
    </location>
</feature>
<evidence type="ECO:0000313" key="3">
    <source>
        <dbReference type="Proteomes" id="UP001054889"/>
    </source>
</evidence>
<protein>
    <submittedName>
        <fullName evidence="2">Uncharacterized protein</fullName>
    </submittedName>
</protein>
<sequence length="204" mass="22880">MDDEWWKKTKKDIPGSGKFKKRPLQNKDDMKIMLGDITNDESDHWNPMSSNPIIPPSQDDVFDLIEDGSGDADEVTYGVDEEECEEVAPVPSPSVIIGKKKTQGGPDKTKNPRVGTTLVIQEAVIKMSESATAFTAKKLGEVTVGQVMDAVLECGAGYDTNEHYIATELFVKKDQREMFMTLPTNEIKLNWLRRKYTNKYGDES</sequence>
<evidence type="ECO:0000256" key="1">
    <source>
        <dbReference type="SAM" id="MobiDB-lite"/>
    </source>
</evidence>
<keyword evidence="3" id="KW-1185">Reference proteome</keyword>
<accession>A0AAV5ERL3</accession>
<dbReference type="EMBL" id="BQKI01000078">
    <property type="protein sequence ID" value="GJN25211.1"/>
    <property type="molecule type" value="Genomic_DNA"/>
</dbReference>
<comment type="caution">
    <text evidence="2">The sequence shown here is derived from an EMBL/GenBank/DDBJ whole genome shotgun (WGS) entry which is preliminary data.</text>
</comment>
<proteinExistence type="predicted"/>
<dbReference type="PANTHER" id="PTHR47851:SF1">
    <property type="entry name" value="OS06G0588700 PROTEIN"/>
    <property type="match status" value="1"/>
</dbReference>
<organism evidence="2 3">
    <name type="scientific">Eleusine coracana subsp. coracana</name>
    <dbReference type="NCBI Taxonomy" id="191504"/>
    <lineage>
        <taxon>Eukaryota</taxon>
        <taxon>Viridiplantae</taxon>
        <taxon>Streptophyta</taxon>
        <taxon>Embryophyta</taxon>
        <taxon>Tracheophyta</taxon>
        <taxon>Spermatophyta</taxon>
        <taxon>Magnoliopsida</taxon>
        <taxon>Liliopsida</taxon>
        <taxon>Poales</taxon>
        <taxon>Poaceae</taxon>
        <taxon>PACMAD clade</taxon>
        <taxon>Chloridoideae</taxon>
        <taxon>Cynodonteae</taxon>
        <taxon>Eleusininae</taxon>
        <taxon>Eleusine</taxon>
    </lineage>
</organism>
<gene>
    <name evidence="2" type="primary">gb13010</name>
    <name evidence="2" type="ORF">PR202_gb13010</name>
</gene>